<dbReference type="STRING" id="2070753.A0A3A2Z9H6"/>
<evidence type="ECO:0000313" key="2">
    <source>
        <dbReference type="EMBL" id="RJE19788.1"/>
    </source>
</evidence>
<keyword evidence="2" id="KW-0808">Transferase</keyword>
<dbReference type="InterPro" id="IPR039535">
    <property type="entry name" value="ASST-like"/>
</dbReference>
<evidence type="ECO:0000256" key="1">
    <source>
        <dbReference type="SAM" id="SignalP"/>
    </source>
</evidence>
<dbReference type="OrthoDB" id="5427350at2759"/>
<evidence type="ECO:0000313" key="3">
    <source>
        <dbReference type="Proteomes" id="UP000266188"/>
    </source>
</evidence>
<keyword evidence="3" id="KW-1185">Reference proteome</keyword>
<dbReference type="PANTHER" id="PTHR35340">
    <property type="entry name" value="PQQ ENZYME REPEAT PROTEIN-RELATED"/>
    <property type="match status" value="1"/>
</dbReference>
<dbReference type="Proteomes" id="UP000266188">
    <property type="component" value="Unassembled WGS sequence"/>
</dbReference>
<dbReference type="AlphaFoldDB" id="A0A3A2Z9H6"/>
<accession>A0A3A2Z9H6</accession>
<dbReference type="Pfam" id="PF14269">
    <property type="entry name" value="Arylsulfotran_2"/>
    <property type="match status" value="1"/>
</dbReference>
<dbReference type="EMBL" id="MVGC01000369">
    <property type="protein sequence ID" value="RJE19788.1"/>
    <property type="molecule type" value="Genomic_DNA"/>
</dbReference>
<comment type="caution">
    <text evidence="2">The sequence shown here is derived from an EMBL/GenBank/DDBJ whole genome shotgun (WGS) entry which is preliminary data.</text>
</comment>
<protein>
    <submittedName>
        <fullName evidence="2">Arylsulfotransferase ASST</fullName>
    </submittedName>
</protein>
<feature type="signal peptide" evidence="1">
    <location>
        <begin position="1"/>
        <end position="18"/>
    </location>
</feature>
<organism evidence="2 3">
    <name type="scientific">Aspergillus sclerotialis</name>
    <dbReference type="NCBI Taxonomy" id="2070753"/>
    <lineage>
        <taxon>Eukaryota</taxon>
        <taxon>Fungi</taxon>
        <taxon>Dikarya</taxon>
        <taxon>Ascomycota</taxon>
        <taxon>Pezizomycotina</taxon>
        <taxon>Eurotiomycetes</taxon>
        <taxon>Eurotiomycetidae</taxon>
        <taxon>Eurotiales</taxon>
        <taxon>Aspergillaceae</taxon>
        <taxon>Aspergillus</taxon>
        <taxon>Aspergillus subgen. Polypaecilum</taxon>
    </lineage>
</organism>
<keyword evidence="1" id="KW-0732">Signal</keyword>
<gene>
    <name evidence="2" type="ORF">PHISCL_07866</name>
</gene>
<feature type="chain" id="PRO_5017271076" evidence="1">
    <location>
        <begin position="19"/>
        <end position="561"/>
    </location>
</feature>
<sequence length="561" mass="63735">MWLAWLASLAFLPLLTSASTWHGFWYDLGIFGAHPTLDYKSFDIKAPEINIAHWDSRCEDGYVLLSPRGHFYPEPGPLIYDHLGNLIWIERKYGMVMDLNVQRYKGQDYLTFWVGVDDGTRGEGSYYMLDSSYEIAHIVSAANGLKGDVHEFKITDQGTALMSIYEICQMDLTPVGKAADGWVYDGLFQEIDIETGELLFEWRARDHYAVNESFMDVGEKGTAPTAADAYDYFHINSIEKKSDGTYLVSSRYMYSITCISPTGEILWILGGKRNMFKDLSGGSATDFTWQHDARWYSDNVITLLDNGANEHTRTSDHSRGMMIELDFENMTATAIRIYDSPGHFSSHSQGNLQVLPKTGNVFIGWGKPSAYTEFTLDGELLCDTHYGPSMFYWFGWVKSYRAQKVHWVGKPSYPPDIAVDEAKRTVYVSWNGATEIAGWVLQRALLPHAPDSEFRTIDYFPKTGFETQFSFSKDTTGYLRVAAVNGKGEELGYTRVFEGNSGQIVSPSLLPPSTLEDRSIQEFLLAACVMAAIILVMWKSKSSLPSLYFRMRWWVRRRFHV</sequence>
<dbReference type="GO" id="GO:0016740">
    <property type="term" value="F:transferase activity"/>
    <property type="evidence" value="ECO:0007669"/>
    <property type="project" value="UniProtKB-KW"/>
</dbReference>
<dbReference type="InterPro" id="IPR053143">
    <property type="entry name" value="Arylsulfate_ST"/>
</dbReference>
<dbReference type="PANTHER" id="PTHR35340:SF5">
    <property type="entry name" value="ASST-DOMAIN-CONTAINING PROTEIN"/>
    <property type="match status" value="1"/>
</dbReference>
<reference evidence="3" key="1">
    <citation type="submission" date="2017-02" db="EMBL/GenBank/DDBJ databases">
        <authorList>
            <person name="Tafer H."/>
            <person name="Lopandic K."/>
        </authorList>
    </citation>
    <scope>NUCLEOTIDE SEQUENCE [LARGE SCALE GENOMIC DNA]</scope>
    <source>
        <strain evidence="3">CBS 366.77</strain>
    </source>
</reference>
<proteinExistence type="predicted"/>
<name>A0A3A2Z9H6_9EURO</name>